<dbReference type="Proteomes" id="UP000271573">
    <property type="component" value="Chromosome"/>
</dbReference>
<accession>A0A3G9ITM6</accession>
<evidence type="ECO:0000259" key="2">
    <source>
        <dbReference type="Pfam" id="PF16640"/>
    </source>
</evidence>
<gene>
    <name evidence="3" type="ORF">Back2_12680</name>
</gene>
<dbReference type="OrthoDB" id="3794919at2"/>
<dbReference type="Pfam" id="PF16640">
    <property type="entry name" value="Big_3_5"/>
    <property type="match status" value="1"/>
</dbReference>
<feature type="signal peptide" evidence="1">
    <location>
        <begin position="1"/>
        <end position="37"/>
    </location>
</feature>
<dbReference type="Gene3D" id="2.60.40.10">
    <property type="entry name" value="Immunoglobulins"/>
    <property type="match status" value="2"/>
</dbReference>
<name>A0A3G9ITM6_9ACTN</name>
<protein>
    <recommendedName>
        <fullName evidence="2">Bacterial Ig-like domain-containing protein</fullName>
    </recommendedName>
</protein>
<dbReference type="GO" id="GO:0005975">
    <property type="term" value="P:carbohydrate metabolic process"/>
    <property type="evidence" value="ECO:0007669"/>
    <property type="project" value="UniProtKB-ARBA"/>
</dbReference>
<dbReference type="RefSeq" id="WP_125567787.1">
    <property type="nucleotide sequence ID" value="NZ_AP019307.1"/>
</dbReference>
<evidence type="ECO:0000313" key="4">
    <source>
        <dbReference type="Proteomes" id="UP000271573"/>
    </source>
</evidence>
<evidence type="ECO:0000313" key="3">
    <source>
        <dbReference type="EMBL" id="BBH16981.1"/>
    </source>
</evidence>
<dbReference type="InterPro" id="IPR013783">
    <property type="entry name" value="Ig-like_fold"/>
</dbReference>
<organism evidence="3 4">
    <name type="scientific">Nocardioides baekrokdamisoli</name>
    <dbReference type="NCBI Taxonomy" id="1804624"/>
    <lineage>
        <taxon>Bacteria</taxon>
        <taxon>Bacillati</taxon>
        <taxon>Actinomycetota</taxon>
        <taxon>Actinomycetes</taxon>
        <taxon>Propionibacteriales</taxon>
        <taxon>Nocardioidaceae</taxon>
        <taxon>Nocardioides</taxon>
    </lineage>
</organism>
<evidence type="ECO:0000256" key="1">
    <source>
        <dbReference type="SAM" id="SignalP"/>
    </source>
</evidence>
<dbReference type="EMBL" id="AP019307">
    <property type="protein sequence ID" value="BBH16981.1"/>
    <property type="molecule type" value="Genomic_DNA"/>
</dbReference>
<reference evidence="3 4" key="1">
    <citation type="submission" date="2018-11" db="EMBL/GenBank/DDBJ databases">
        <title>Complete genome sequence of Nocardioides baekrokdamisoli strain KCTC 39748.</title>
        <authorList>
            <person name="Kang S.W."/>
            <person name="Lee K.C."/>
            <person name="Kim K.K."/>
            <person name="Kim J.S."/>
            <person name="Kim D.S."/>
            <person name="Ko S.H."/>
            <person name="Yang S.H."/>
            <person name="Shin Y.K."/>
            <person name="Lee J.S."/>
        </authorList>
    </citation>
    <scope>NUCLEOTIDE SEQUENCE [LARGE SCALE GENOMIC DNA]</scope>
    <source>
        <strain evidence="3 4">KCTC 39748</strain>
    </source>
</reference>
<dbReference type="InterPro" id="IPR032109">
    <property type="entry name" value="Big_3_5"/>
</dbReference>
<dbReference type="KEGG" id="nbe:Back2_12680"/>
<sequence>MFSNPLADRRRKAGLVAGTAAFALAAAVLGAASPAMAAPASPLQVFMEGASATFDPANAVTAGWWGHEGAGRTDSSFFSLDGKGSAASATPTSLAAQLAKIGPDAASDGSNVFVAYVTTSADGSAEKPTISAGETVGQAFGWFDGSTFDGALSGNSAANDYVDTVSTDASYTAWHNAGSPVVGYDASLTPIDAAAPGAPPSGAHALGKSILNNWPAGANISLVYYVSNATAANGEPIVQAGADGKAETAWMPFTTVAMPTDHSRDPINTAYPASYDTLRTSAGYVVSGAVAPTVKLKDSWSGTAGTLTATITDSTTGVTLTNATGSVQFMGRSVNATGGAFSDIGSPVTVTAAGTAAMPITGLVGGQFQEFEAVYTPDAAASSTYKSSPPSNVDQAFAPYATSTGVAVAGTLRVPYQQTVTATVAATGTTATGTVTFKDNGVTIATVALASGHASFAKAFGLGTHSIVAYYNGAAGIAPSSSGARAFTVAKAIPSITPVLSVAPSRLVHGMRPTLSVYVKAPGLVPTGTVTLVIAQPNGKVLTVRLALRSGKVAYVLPGLLHGTTKITIKYSGSTLVNAAAKAYAFAAR</sequence>
<dbReference type="AlphaFoldDB" id="A0A3G9ITM6"/>
<proteinExistence type="predicted"/>
<feature type="chain" id="PRO_5018229316" description="Bacterial Ig-like domain-containing protein" evidence="1">
    <location>
        <begin position="38"/>
        <end position="589"/>
    </location>
</feature>
<feature type="domain" description="Bacterial Ig-like" evidence="2">
    <location>
        <begin position="417"/>
        <end position="490"/>
    </location>
</feature>
<keyword evidence="1" id="KW-0732">Signal</keyword>
<keyword evidence="4" id="KW-1185">Reference proteome</keyword>